<feature type="transmembrane region" description="Helical" evidence="1">
    <location>
        <begin position="210"/>
        <end position="231"/>
    </location>
</feature>
<organism evidence="3 4">
    <name type="scientific">Halopelagius longus</name>
    <dbReference type="NCBI Taxonomy" id="1236180"/>
    <lineage>
        <taxon>Archaea</taxon>
        <taxon>Methanobacteriati</taxon>
        <taxon>Methanobacteriota</taxon>
        <taxon>Stenosarchaea group</taxon>
        <taxon>Halobacteria</taxon>
        <taxon>Halobacteriales</taxon>
        <taxon>Haloferacaceae</taxon>
    </lineage>
</organism>
<feature type="transmembrane region" description="Helical" evidence="1">
    <location>
        <begin position="262"/>
        <end position="283"/>
    </location>
</feature>
<reference evidence="3 4" key="1">
    <citation type="submission" date="2018-07" db="EMBL/GenBank/DDBJ databases">
        <title>Genome sequence of extremly halophilic archaeon Halopelagius longus strain BC12-B1.</title>
        <authorList>
            <person name="Zhang X."/>
        </authorList>
    </citation>
    <scope>NUCLEOTIDE SEQUENCE [LARGE SCALE GENOMIC DNA]</scope>
    <source>
        <strain evidence="3 4">BC12-B1</strain>
    </source>
</reference>
<dbReference type="EMBL" id="QQST01000001">
    <property type="protein sequence ID" value="RDI72418.1"/>
    <property type="molecule type" value="Genomic_DNA"/>
</dbReference>
<protein>
    <submittedName>
        <fullName evidence="3">PAP2 family protein</fullName>
    </submittedName>
</protein>
<feature type="transmembrane region" description="Helical" evidence="1">
    <location>
        <begin position="186"/>
        <end position="204"/>
    </location>
</feature>
<proteinExistence type="predicted"/>
<dbReference type="Gene3D" id="1.20.144.10">
    <property type="entry name" value="Phosphatidic acid phosphatase type 2/haloperoxidase"/>
    <property type="match status" value="1"/>
</dbReference>
<feature type="transmembrane region" description="Helical" evidence="1">
    <location>
        <begin position="37"/>
        <end position="63"/>
    </location>
</feature>
<dbReference type="SUPFAM" id="SSF48317">
    <property type="entry name" value="Acid phosphatase/Vanadium-dependent haloperoxidase"/>
    <property type="match status" value="1"/>
</dbReference>
<keyword evidence="1" id="KW-0472">Membrane</keyword>
<dbReference type="SMART" id="SM00014">
    <property type="entry name" value="acidPPc"/>
    <property type="match status" value="1"/>
</dbReference>
<keyword evidence="1" id="KW-1133">Transmembrane helix</keyword>
<dbReference type="CDD" id="cd03392">
    <property type="entry name" value="PAP2_like_2"/>
    <property type="match status" value="1"/>
</dbReference>
<evidence type="ECO:0000256" key="1">
    <source>
        <dbReference type="SAM" id="Phobius"/>
    </source>
</evidence>
<sequence length="287" mass="29958">MPSPTRPPRPLHPTMSRSQVVGAELGHTIRQVVPPELIPLFIVVTFFGGVGFVLTLFTVDYWFVDAKRGAHSLGLAIAGAGLVVALKAFFGEPRPSVDVAVIAASGFSFPSGHATMSTIAYGILAYDLRKGTRRVRFAVASVAVALIALSRVVLGVHYVRDVVAGVLFGSLFLLAAISLTKHVPRYAFWLAAAVGTVALLVSGASQDGLAIFGASAGAALTWESFDVYPGVESRREQAVLVVGVLPFLAAAGYVATKLDPPPAAVVLLTGVVTAAILAAPLVVERFD</sequence>
<evidence type="ECO:0000259" key="2">
    <source>
        <dbReference type="SMART" id="SM00014"/>
    </source>
</evidence>
<dbReference type="PANTHER" id="PTHR14969">
    <property type="entry name" value="SPHINGOSINE-1-PHOSPHATE PHOSPHOHYDROLASE"/>
    <property type="match status" value="1"/>
</dbReference>
<feature type="transmembrane region" description="Helical" evidence="1">
    <location>
        <begin position="70"/>
        <end position="90"/>
    </location>
</feature>
<accession>A0A370INX3</accession>
<dbReference type="InterPro" id="IPR036938">
    <property type="entry name" value="PAP2/HPO_sf"/>
</dbReference>
<evidence type="ECO:0000313" key="3">
    <source>
        <dbReference type="EMBL" id="RDI72418.1"/>
    </source>
</evidence>
<feature type="transmembrane region" description="Helical" evidence="1">
    <location>
        <begin position="137"/>
        <end position="156"/>
    </location>
</feature>
<gene>
    <name evidence="3" type="ORF">DWB78_12220</name>
</gene>
<dbReference type="Pfam" id="PF01569">
    <property type="entry name" value="PAP2"/>
    <property type="match status" value="1"/>
</dbReference>
<evidence type="ECO:0000313" key="4">
    <source>
        <dbReference type="Proteomes" id="UP000255421"/>
    </source>
</evidence>
<dbReference type="InterPro" id="IPR000326">
    <property type="entry name" value="PAP2/HPO"/>
</dbReference>
<feature type="domain" description="Phosphatidic acid phosphatase type 2/haloperoxidase" evidence="2">
    <location>
        <begin position="67"/>
        <end position="177"/>
    </location>
</feature>
<dbReference type="PANTHER" id="PTHR14969:SF13">
    <property type="entry name" value="AT30094P"/>
    <property type="match status" value="1"/>
</dbReference>
<feature type="transmembrane region" description="Helical" evidence="1">
    <location>
        <begin position="102"/>
        <end position="125"/>
    </location>
</feature>
<dbReference type="Proteomes" id="UP000255421">
    <property type="component" value="Unassembled WGS sequence"/>
</dbReference>
<feature type="transmembrane region" description="Helical" evidence="1">
    <location>
        <begin position="162"/>
        <end position="179"/>
    </location>
</feature>
<name>A0A370INX3_9EURY</name>
<feature type="transmembrane region" description="Helical" evidence="1">
    <location>
        <begin position="238"/>
        <end position="256"/>
    </location>
</feature>
<keyword evidence="1" id="KW-0812">Transmembrane</keyword>
<comment type="caution">
    <text evidence="3">The sequence shown here is derived from an EMBL/GenBank/DDBJ whole genome shotgun (WGS) entry which is preliminary data.</text>
</comment>
<dbReference type="AlphaFoldDB" id="A0A370INX3"/>
<keyword evidence="4" id="KW-1185">Reference proteome</keyword>